<sequence>MNRYIALAAFALSSVSCFDYKKDKIRGVNLGGWLVLEPWITPSLFEPFKGKPKGHMAVDEYTFTKILKHKAKPILESHWKNFVTDNDFRILKGAGINHVRIPVGYWAFNKTREEPFVDGSLEHLVRGVRLAKKYGIKALIDIHCAPLSQNGFDNSGRTGPAKFLSDTTSGLRMINVLKKTAKLFAKQEFRDTVTAIELVNEPASRKLNMNKLKWFYEKGYKVVRKYNPYVMVTFHDAFWSLERWEYLALKKNVMLDTHFYNVFDERLVKMNLQQHLNHSCGLSRKLERSKRFMPTFVGEWSLASTDCTRYLNGFMKGSRVARNFKNQESPRLPASYNFKKDKCAQYDNANRYTSGQKEFLKKFFKRQISVYENAGSGWFFWNFKAENSPEWNFIMGVKKGWIKIPKTTRNPCQRQ</sequence>
<gene>
    <name evidence="1" type="ORF">DSO57_1033759</name>
</gene>
<dbReference type="Proteomes" id="UP001165960">
    <property type="component" value="Unassembled WGS sequence"/>
</dbReference>
<comment type="caution">
    <text evidence="1">The sequence shown here is derived from an EMBL/GenBank/DDBJ whole genome shotgun (WGS) entry which is preliminary data.</text>
</comment>
<keyword evidence="2" id="KW-1185">Reference proteome</keyword>
<name>A0ACC2SCX7_9FUNG</name>
<evidence type="ECO:0000313" key="2">
    <source>
        <dbReference type="Proteomes" id="UP001165960"/>
    </source>
</evidence>
<proteinExistence type="predicted"/>
<evidence type="ECO:0000313" key="1">
    <source>
        <dbReference type="EMBL" id="KAJ9060170.1"/>
    </source>
</evidence>
<dbReference type="EMBL" id="QTSX02005241">
    <property type="protein sequence ID" value="KAJ9060170.1"/>
    <property type="molecule type" value="Genomic_DNA"/>
</dbReference>
<protein>
    <submittedName>
        <fullName evidence="1">Uncharacterized protein</fullName>
    </submittedName>
</protein>
<accession>A0ACC2SCX7</accession>
<reference evidence="1" key="1">
    <citation type="submission" date="2022-04" db="EMBL/GenBank/DDBJ databases">
        <title>Genome of the entomopathogenic fungus Entomophthora muscae.</title>
        <authorList>
            <person name="Elya C."/>
            <person name="Lovett B.R."/>
            <person name="Lee E."/>
            <person name="Macias A.M."/>
            <person name="Hajek A.E."/>
            <person name="De Bivort B.L."/>
            <person name="Kasson M.T."/>
            <person name="De Fine Licht H.H."/>
            <person name="Stajich J.E."/>
        </authorList>
    </citation>
    <scope>NUCLEOTIDE SEQUENCE</scope>
    <source>
        <strain evidence="1">Berkeley</strain>
    </source>
</reference>
<organism evidence="1 2">
    <name type="scientific">Entomophthora muscae</name>
    <dbReference type="NCBI Taxonomy" id="34485"/>
    <lineage>
        <taxon>Eukaryota</taxon>
        <taxon>Fungi</taxon>
        <taxon>Fungi incertae sedis</taxon>
        <taxon>Zoopagomycota</taxon>
        <taxon>Entomophthoromycotina</taxon>
        <taxon>Entomophthoromycetes</taxon>
        <taxon>Entomophthorales</taxon>
        <taxon>Entomophthoraceae</taxon>
        <taxon>Entomophthora</taxon>
    </lineage>
</organism>